<evidence type="ECO:0000313" key="2">
    <source>
        <dbReference type="EMBL" id="GIN63341.1"/>
    </source>
</evidence>
<dbReference type="Proteomes" id="UP000682111">
    <property type="component" value="Unassembled WGS sequence"/>
</dbReference>
<organism evidence="2 3">
    <name type="scientific">Robertmurraya siralis</name>
    <dbReference type="NCBI Taxonomy" id="77777"/>
    <lineage>
        <taxon>Bacteria</taxon>
        <taxon>Bacillati</taxon>
        <taxon>Bacillota</taxon>
        <taxon>Bacilli</taxon>
        <taxon>Bacillales</taxon>
        <taxon>Bacillaceae</taxon>
        <taxon>Robertmurraya</taxon>
    </lineage>
</organism>
<keyword evidence="3" id="KW-1185">Reference proteome</keyword>
<evidence type="ECO:0000313" key="3">
    <source>
        <dbReference type="Proteomes" id="UP000682111"/>
    </source>
</evidence>
<dbReference type="EMBL" id="BORC01000006">
    <property type="protein sequence ID" value="GIN63341.1"/>
    <property type="molecule type" value="Genomic_DNA"/>
</dbReference>
<keyword evidence="1" id="KW-1133">Transmembrane helix</keyword>
<reference evidence="2" key="1">
    <citation type="submission" date="2021-03" db="EMBL/GenBank/DDBJ databases">
        <title>Antimicrobial resistance genes in bacteria isolated from Japanese honey, and their potential for conferring macrolide and lincosamide resistance in the American foulbrood pathogen Paenibacillus larvae.</title>
        <authorList>
            <person name="Okamoto M."/>
            <person name="Kumagai M."/>
            <person name="Kanamori H."/>
            <person name="Takamatsu D."/>
        </authorList>
    </citation>
    <scope>NUCLEOTIDE SEQUENCE</scope>
    <source>
        <strain evidence="2">J27TS8</strain>
    </source>
</reference>
<accession>A0A919WJS6</accession>
<feature type="transmembrane region" description="Helical" evidence="1">
    <location>
        <begin position="6"/>
        <end position="24"/>
    </location>
</feature>
<name>A0A919WJS6_9BACI</name>
<evidence type="ECO:0000256" key="1">
    <source>
        <dbReference type="SAM" id="Phobius"/>
    </source>
</evidence>
<feature type="transmembrane region" description="Helical" evidence="1">
    <location>
        <begin position="31"/>
        <end position="52"/>
    </location>
</feature>
<sequence length="87" mass="10296">MWEIPMYLILAPILTIFISLLCTIKFKRYLMAPVIIFFMLNIPTVVIPFIYNVGWLSIFGWAVFYAIVSLIISFILWGFKKRKKLVF</sequence>
<proteinExistence type="predicted"/>
<dbReference type="AlphaFoldDB" id="A0A919WJS6"/>
<protein>
    <submittedName>
        <fullName evidence="2">Uncharacterized protein</fullName>
    </submittedName>
</protein>
<keyword evidence="1" id="KW-0812">Transmembrane</keyword>
<feature type="transmembrane region" description="Helical" evidence="1">
    <location>
        <begin position="58"/>
        <end position="79"/>
    </location>
</feature>
<comment type="caution">
    <text evidence="2">The sequence shown here is derived from an EMBL/GenBank/DDBJ whole genome shotgun (WGS) entry which is preliminary data.</text>
</comment>
<keyword evidence="1" id="KW-0472">Membrane</keyword>
<gene>
    <name evidence="2" type="ORF">J27TS8_33340</name>
</gene>